<protein>
    <recommendedName>
        <fullName evidence="7">Peptidoglycan-associated protein</fullName>
    </recommendedName>
</protein>
<dbReference type="GO" id="GO:0051301">
    <property type="term" value="P:cell division"/>
    <property type="evidence" value="ECO:0007669"/>
    <property type="project" value="InterPro"/>
</dbReference>
<evidence type="ECO:0000256" key="1">
    <source>
        <dbReference type="ARBA" id="ARBA00004442"/>
    </source>
</evidence>
<evidence type="ECO:0000313" key="12">
    <source>
        <dbReference type="Proteomes" id="UP000220251"/>
    </source>
</evidence>
<evidence type="ECO:0000256" key="5">
    <source>
        <dbReference type="ARBA" id="ARBA00023237"/>
    </source>
</evidence>
<dbReference type="Gene3D" id="3.30.1330.60">
    <property type="entry name" value="OmpA-like domain"/>
    <property type="match status" value="1"/>
</dbReference>
<evidence type="ECO:0000313" key="11">
    <source>
        <dbReference type="EMBL" id="CRX38910.1"/>
    </source>
</evidence>
<dbReference type="CDD" id="cd07185">
    <property type="entry name" value="OmpA_C-like"/>
    <property type="match status" value="1"/>
</dbReference>
<dbReference type="PANTHER" id="PTHR30329:SF21">
    <property type="entry name" value="LIPOPROTEIN YIAD-RELATED"/>
    <property type="match status" value="1"/>
</dbReference>
<keyword evidence="5" id="KW-0998">Cell outer membrane</keyword>
<dbReference type="InterPro" id="IPR006664">
    <property type="entry name" value="OMP_bac"/>
</dbReference>
<feature type="domain" description="OmpA-like" evidence="10">
    <location>
        <begin position="118"/>
        <end position="236"/>
    </location>
</feature>
<keyword evidence="4" id="KW-0564">Palmitate</keyword>
<dbReference type="PRINTS" id="PR01021">
    <property type="entry name" value="OMPADOMAIN"/>
</dbReference>
<proteinExistence type="inferred from homology"/>
<evidence type="ECO:0000256" key="9">
    <source>
        <dbReference type="SAM" id="MobiDB-lite"/>
    </source>
</evidence>
<dbReference type="EMBL" id="CWGJ01000025">
    <property type="protein sequence ID" value="CRX38910.1"/>
    <property type="molecule type" value="Genomic_DNA"/>
</dbReference>
<dbReference type="OrthoDB" id="9809164at2"/>
<dbReference type="InterPro" id="IPR036737">
    <property type="entry name" value="OmpA-like_sf"/>
</dbReference>
<evidence type="ECO:0000256" key="4">
    <source>
        <dbReference type="ARBA" id="ARBA00023139"/>
    </source>
</evidence>
<dbReference type="InterPro" id="IPR039001">
    <property type="entry name" value="Pal"/>
</dbReference>
<organism evidence="11 12">
    <name type="scientific">Estrella lausannensis</name>
    <dbReference type="NCBI Taxonomy" id="483423"/>
    <lineage>
        <taxon>Bacteria</taxon>
        <taxon>Pseudomonadati</taxon>
        <taxon>Chlamydiota</taxon>
        <taxon>Chlamydiia</taxon>
        <taxon>Parachlamydiales</taxon>
        <taxon>Candidatus Criblamydiaceae</taxon>
        <taxon>Estrella</taxon>
    </lineage>
</organism>
<dbReference type="PROSITE" id="PS51123">
    <property type="entry name" value="OMPA_2"/>
    <property type="match status" value="1"/>
</dbReference>
<accession>A0A0H5E6J5</accession>
<dbReference type="InterPro" id="IPR050330">
    <property type="entry name" value="Bact_OuterMem_StrucFunc"/>
</dbReference>
<dbReference type="AlphaFoldDB" id="A0A0H5E6J5"/>
<evidence type="ECO:0000256" key="2">
    <source>
        <dbReference type="ARBA" id="ARBA00022729"/>
    </source>
</evidence>
<dbReference type="PANTHER" id="PTHR30329">
    <property type="entry name" value="STATOR ELEMENT OF FLAGELLAR MOTOR COMPLEX"/>
    <property type="match status" value="1"/>
</dbReference>
<dbReference type="InterPro" id="IPR006665">
    <property type="entry name" value="OmpA-like"/>
</dbReference>
<dbReference type="RefSeq" id="WP_098038771.1">
    <property type="nucleotide sequence ID" value="NZ_CWGJ01000025.1"/>
</dbReference>
<keyword evidence="6 11" id="KW-0449">Lipoprotein</keyword>
<dbReference type="Pfam" id="PF00691">
    <property type="entry name" value="OmpA"/>
    <property type="match status" value="1"/>
</dbReference>
<feature type="compositionally biased region" description="Low complexity" evidence="9">
    <location>
        <begin position="99"/>
        <end position="110"/>
    </location>
</feature>
<dbReference type="HAMAP" id="MF_02204">
    <property type="entry name" value="Pal"/>
    <property type="match status" value="1"/>
</dbReference>
<evidence type="ECO:0000256" key="7">
    <source>
        <dbReference type="HAMAP-Rule" id="MF_02204"/>
    </source>
</evidence>
<keyword evidence="2" id="KW-0732">Signal</keyword>
<comment type="subcellular location">
    <subcellularLocation>
        <location evidence="1">Cell outer membrane</location>
    </subcellularLocation>
</comment>
<evidence type="ECO:0000256" key="8">
    <source>
        <dbReference type="PROSITE-ProRule" id="PRU00473"/>
    </source>
</evidence>
<keyword evidence="12" id="KW-1185">Reference proteome</keyword>
<dbReference type="SUPFAM" id="SSF103088">
    <property type="entry name" value="OmpA-like"/>
    <property type="match status" value="1"/>
</dbReference>
<evidence type="ECO:0000256" key="6">
    <source>
        <dbReference type="ARBA" id="ARBA00023288"/>
    </source>
</evidence>
<gene>
    <name evidence="7 11" type="primary">pal</name>
    <name evidence="11" type="ORF">ELAC_1582</name>
</gene>
<evidence type="ECO:0000259" key="10">
    <source>
        <dbReference type="PROSITE" id="PS51123"/>
    </source>
</evidence>
<evidence type="ECO:0000256" key="3">
    <source>
        <dbReference type="ARBA" id="ARBA00023136"/>
    </source>
</evidence>
<reference evidence="12" key="1">
    <citation type="submission" date="2015-06" db="EMBL/GenBank/DDBJ databases">
        <authorList>
            <person name="Bertelli C."/>
        </authorList>
    </citation>
    <scope>NUCLEOTIDE SEQUENCE [LARGE SCALE GENOMIC DNA]</scope>
    <source>
        <strain evidence="12">CRIB-30</strain>
    </source>
</reference>
<dbReference type="GO" id="GO:0009279">
    <property type="term" value="C:cell outer membrane"/>
    <property type="evidence" value="ECO:0007669"/>
    <property type="project" value="UniProtKB-SubCell"/>
</dbReference>
<comment type="similarity">
    <text evidence="7">Belongs to the Pal lipoprotein family.</text>
</comment>
<sequence length="236" mass="26419">MTKKFVCLGMAILSLAISPSCRRSTDEVVDDTRTASRHVKRGVCALGGKHNDSRQIRSRDQLYGANETKFQDDFVPLGDVEFGDDLALADPTVRQPRNSPGDPGSPIPGIEAFVDPSTMPEVADIFRNIHFDYDSNLLKGEDNMAIARDVANYMRSHPNVYVFVEGHCDERGPEAYNLALGAKRSNAVRSYLVQEGVSPDNVFTISYGRERPLVLGKNEDSWSQNRRAEFKIYFQR</sequence>
<dbReference type="Proteomes" id="UP000220251">
    <property type="component" value="Unassembled WGS sequence"/>
</dbReference>
<keyword evidence="3 8" id="KW-0472">Membrane</keyword>
<name>A0A0H5E6J5_9BACT</name>
<feature type="region of interest" description="Disordered" evidence="9">
    <location>
        <begin position="91"/>
        <end position="110"/>
    </location>
</feature>